<dbReference type="GeneTree" id="ENSGT01150000287315"/>
<evidence type="ECO:0000313" key="2">
    <source>
        <dbReference type="Ensembl" id="ENSMAMP00000012914.1"/>
    </source>
</evidence>
<dbReference type="Proteomes" id="UP000261640">
    <property type="component" value="Unplaced"/>
</dbReference>
<name>A0A3Q3LUU0_9TELE</name>
<dbReference type="AlphaFoldDB" id="A0A3Q3LUU0"/>
<dbReference type="InParanoid" id="A0A3Q3LUU0"/>
<evidence type="ECO:0000256" key="1">
    <source>
        <dbReference type="SAM" id="MobiDB-lite"/>
    </source>
</evidence>
<organism evidence="2 3">
    <name type="scientific">Mastacembelus armatus</name>
    <name type="common">zig-zag eel</name>
    <dbReference type="NCBI Taxonomy" id="205130"/>
    <lineage>
        <taxon>Eukaryota</taxon>
        <taxon>Metazoa</taxon>
        <taxon>Chordata</taxon>
        <taxon>Craniata</taxon>
        <taxon>Vertebrata</taxon>
        <taxon>Euteleostomi</taxon>
        <taxon>Actinopterygii</taxon>
        <taxon>Neopterygii</taxon>
        <taxon>Teleostei</taxon>
        <taxon>Neoteleostei</taxon>
        <taxon>Acanthomorphata</taxon>
        <taxon>Anabantaria</taxon>
        <taxon>Synbranchiformes</taxon>
        <taxon>Mastacembelidae</taxon>
        <taxon>Mastacembelus</taxon>
    </lineage>
</organism>
<accession>A0A3Q3LUU0</accession>
<keyword evidence="3" id="KW-1185">Reference proteome</keyword>
<feature type="compositionally biased region" description="Pro residues" evidence="1">
    <location>
        <begin position="85"/>
        <end position="98"/>
    </location>
</feature>
<reference evidence="2" key="2">
    <citation type="submission" date="2025-09" db="UniProtKB">
        <authorList>
            <consortium name="Ensembl"/>
        </authorList>
    </citation>
    <scope>IDENTIFICATION</scope>
</reference>
<protein>
    <submittedName>
        <fullName evidence="2">Uncharacterized protein</fullName>
    </submittedName>
</protein>
<reference evidence="2" key="1">
    <citation type="submission" date="2025-08" db="UniProtKB">
        <authorList>
            <consortium name="Ensembl"/>
        </authorList>
    </citation>
    <scope>IDENTIFICATION</scope>
</reference>
<evidence type="ECO:0000313" key="3">
    <source>
        <dbReference type="Proteomes" id="UP000261640"/>
    </source>
</evidence>
<feature type="region of interest" description="Disordered" evidence="1">
    <location>
        <begin position="72"/>
        <end position="98"/>
    </location>
</feature>
<dbReference type="Ensembl" id="ENSMAMT00000013266.2">
    <property type="protein sequence ID" value="ENSMAMP00000012914.1"/>
    <property type="gene ID" value="ENSMAMG00000008759.2"/>
</dbReference>
<dbReference type="PROSITE" id="PS51257">
    <property type="entry name" value="PROKAR_LIPOPROTEIN"/>
    <property type="match status" value="1"/>
</dbReference>
<proteinExistence type="predicted"/>
<sequence>MMRMPRPLHVVHFCTAPVLPPLLHSTFLLSCSLVVFPFVHAWSYFSGWTMSSPLLRPPFLERLLWPPMKPKSPPPKIWEKMSSIPGPPPPPSRKPCSP</sequence>